<sequence>MRPDIFKATVAGVPFVDVVTTMLGPTIPLTTAEWEEWGDPRKEEFYFYMKSYSPVDNVSANVSCFSLTDINPSDRSSNENVEVNY</sequence>
<dbReference type="PANTHER" id="PTHR11757">
    <property type="entry name" value="PROTEASE FAMILY S9A OLIGOPEPTIDASE"/>
    <property type="match status" value="1"/>
</dbReference>
<dbReference type="InterPro" id="IPR001375">
    <property type="entry name" value="Peptidase_S9_cat"/>
</dbReference>
<reference evidence="6" key="1">
    <citation type="submission" date="2023-04" db="EMBL/GenBank/DDBJ databases">
        <authorList>
            <person name="Vijverberg K."/>
            <person name="Xiong W."/>
            <person name="Schranz E."/>
        </authorList>
    </citation>
    <scope>NUCLEOTIDE SEQUENCE</scope>
</reference>
<evidence type="ECO:0000259" key="5">
    <source>
        <dbReference type="Pfam" id="PF00326"/>
    </source>
</evidence>
<dbReference type="GO" id="GO:0006508">
    <property type="term" value="P:proteolysis"/>
    <property type="evidence" value="ECO:0007669"/>
    <property type="project" value="InterPro"/>
</dbReference>
<evidence type="ECO:0000256" key="4">
    <source>
        <dbReference type="ARBA" id="ARBA00045448"/>
    </source>
</evidence>
<dbReference type="InterPro" id="IPR029058">
    <property type="entry name" value="AB_hydrolase_fold"/>
</dbReference>
<evidence type="ECO:0000256" key="3">
    <source>
        <dbReference type="ARBA" id="ARBA00042165"/>
    </source>
</evidence>
<dbReference type="SUPFAM" id="SSF53474">
    <property type="entry name" value="alpha/beta-Hydrolases"/>
    <property type="match status" value="1"/>
</dbReference>
<protein>
    <recommendedName>
        <fullName evidence="2">Prolyl endopeptidase-like</fullName>
    </recommendedName>
    <alternativeName>
        <fullName evidence="3">Prolylendopeptidase-like</fullName>
    </alternativeName>
</protein>
<evidence type="ECO:0000313" key="6">
    <source>
        <dbReference type="EMBL" id="CAI9262786.1"/>
    </source>
</evidence>
<organism evidence="6 7">
    <name type="scientific">Lactuca saligna</name>
    <name type="common">Willowleaf lettuce</name>
    <dbReference type="NCBI Taxonomy" id="75948"/>
    <lineage>
        <taxon>Eukaryota</taxon>
        <taxon>Viridiplantae</taxon>
        <taxon>Streptophyta</taxon>
        <taxon>Embryophyta</taxon>
        <taxon>Tracheophyta</taxon>
        <taxon>Spermatophyta</taxon>
        <taxon>Magnoliopsida</taxon>
        <taxon>eudicotyledons</taxon>
        <taxon>Gunneridae</taxon>
        <taxon>Pentapetalae</taxon>
        <taxon>asterids</taxon>
        <taxon>campanulids</taxon>
        <taxon>Asterales</taxon>
        <taxon>Asteraceae</taxon>
        <taxon>Cichorioideae</taxon>
        <taxon>Cichorieae</taxon>
        <taxon>Lactucinae</taxon>
        <taxon>Lactuca</taxon>
    </lineage>
</organism>
<evidence type="ECO:0000313" key="7">
    <source>
        <dbReference type="Proteomes" id="UP001177003"/>
    </source>
</evidence>
<comment type="similarity">
    <text evidence="1">Belongs to the peptidase S9A family.</text>
</comment>
<dbReference type="EMBL" id="OX465086">
    <property type="protein sequence ID" value="CAI9262786.1"/>
    <property type="molecule type" value="Genomic_DNA"/>
</dbReference>
<gene>
    <name evidence="6" type="ORF">LSALG_LOCUS3507</name>
</gene>
<dbReference type="Proteomes" id="UP001177003">
    <property type="component" value="Chromosome 0"/>
</dbReference>
<evidence type="ECO:0000256" key="2">
    <source>
        <dbReference type="ARBA" id="ARBA00039290"/>
    </source>
</evidence>
<dbReference type="GO" id="GO:0008236">
    <property type="term" value="F:serine-type peptidase activity"/>
    <property type="evidence" value="ECO:0007669"/>
    <property type="project" value="InterPro"/>
</dbReference>
<dbReference type="PANTHER" id="PTHR11757:SF19">
    <property type="entry name" value="PROLYL ENDOPEPTIDASE-LIKE"/>
    <property type="match status" value="1"/>
</dbReference>
<dbReference type="InterPro" id="IPR051543">
    <property type="entry name" value="Serine_Peptidase_S9A"/>
</dbReference>
<dbReference type="GO" id="GO:0005829">
    <property type="term" value="C:cytosol"/>
    <property type="evidence" value="ECO:0007669"/>
    <property type="project" value="TreeGrafter"/>
</dbReference>
<proteinExistence type="inferred from homology"/>
<name>A0AA35Y8N3_LACSI</name>
<dbReference type="AlphaFoldDB" id="A0AA35Y8N3"/>
<dbReference type="Pfam" id="PF00326">
    <property type="entry name" value="Peptidase_S9"/>
    <property type="match status" value="1"/>
</dbReference>
<accession>A0AA35Y8N3</accession>
<dbReference type="Gene3D" id="3.40.50.1820">
    <property type="entry name" value="alpha/beta hydrolase"/>
    <property type="match status" value="1"/>
</dbReference>
<keyword evidence="7" id="KW-1185">Reference proteome</keyword>
<feature type="domain" description="Peptidase S9 prolyl oligopeptidase catalytic" evidence="5">
    <location>
        <begin position="1"/>
        <end position="63"/>
    </location>
</feature>
<evidence type="ECO:0000256" key="1">
    <source>
        <dbReference type="ARBA" id="ARBA00005228"/>
    </source>
</evidence>
<comment type="function">
    <text evidence="4">Serine peptidase whose precise substrate specificity remains unclear. Does not cleave peptides after a arginine or lysine residue. Regulates trans-Golgi network morphology and sorting by regulating the membrane binding of the AP-1 complex. May play a role in the regulation of synaptic vesicle exocytosis.</text>
</comment>